<dbReference type="PROSITE" id="PS50928">
    <property type="entry name" value="ABC_TM1"/>
    <property type="match status" value="1"/>
</dbReference>
<dbReference type="InterPro" id="IPR050366">
    <property type="entry name" value="BP-dependent_transpt_permease"/>
</dbReference>
<dbReference type="PANTHER" id="PTHR43386">
    <property type="entry name" value="OLIGOPEPTIDE TRANSPORT SYSTEM PERMEASE PROTEIN APPC"/>
    <property type="match status" value="1"/>
</dbReference>
<dbReference type="PANTHER" id="PTHR43386:SF1">
    <property type="entry name" value="D,D-DIPEPTIDE TRANSPORT SYSTEM PERMEASE PROTEIN DDPC-RELATED"/>
    <property type="match status" value="1"/>
</dbReference>
<protein>
    <submittedName>
        <fullName evidence="9">ABC transporter permease</fullName>
    </submittedName>
</protein>
<sequence length="326" mass="33715">MESLKSLFGRMRRGQLLALGWLAGVVLLALLAPVLPLPYPAGIPDLAHVAEAPSRASRHWLGTDPQGGDVLSGLLFGARTALLLTLPAALLANLLGGVVGGAAGFWGNRLLVSAPAMGLAPLALAWVLGMPPLAVAAGAVTVGALWAWRCMRRLPASIAAPLDSLVLATVSSLDTVPRLVLVLALVARGGLSVAGLGLVLGLTAWSGPARLVRARMLAVKALPFVEAAQASGLPLARVWWHHALPHALKPLQTALPLSLAGLLALESTLSFLGIGLPPDVASWGQQLAAARQQPQAWWAVVFPALALFATIISINVLTTRKSSLSN</sequence>
<feature type="transmembrane region" description="Helical" evidence="7">
    <location>
        <begin position="179"/>
        <end position="205"/>
    </location>
</feature>
<evidence type="ECO:0000256" key="6">
    <source>
        <dbReference type="ARBA" id="ARBA00023136"/>
    </source>
</evidence>
<comment type="similarity">
    <text evidence="7">Belongs to the binding-protein-dependent transport system permease family.</text>
</comment>
<keyword evidence="2 7" id="KW-0813">Transport</keyword>
<evidence type="ECO:0000256" key="4">
    <source>
        <dbReference type="ARBA" id="ARBA00022692"/>
    </source>
</evidence>
<organism evidence="9 10">
    <name type="scientific">Hymenobacter glaciei</name>
    <dbReference type="NCBI Taxonomy" id="877209"/>
    <lineage>
        <taxon>Bacteria</taxon>
        <taxon>Pseudomonadati</taxon>
        <taxon>Bacteroidota</taxon>
        <taxon>Cytophagia</taxon>
        <taxon>Cytophagales</taxon>
        <taxon>Hymenobacteraceae</taxon>
        <taxon>Hymenobacter</taxon>
    </lineage>
</organism>
<evidence type="ECO:0000256" key="7">
    <source>
        <dbReference type="RuleBase" id="RU363032"/>
    </source>
</evidence>
<evidence type="ECO:0000256" key="5">
    <source>
        <dbReference type="ARBA" id="ARBA00022989"/>
    </source>
</evidence>
<dbReference type="InterPro" id="IPR035906">
    <property type="entry name" value="MetI-like_sf"/>
</dbReference>
<keyword evidence="5 7" id="KW-1133">Transmembrane helix</keyword>
<feature type="transmembrane region" description="Helical" evidence="7">
    <location>
        <begin position="119"/>
        <end position="148"/>
    </location>
</feature>
<proteinExistence type="inferred from homology"/>
<dbReference type="CDD" id="cd06261">
    <property type="entry name" value="TM_PBP2"/>
    <property type="match status" value="1"/>
</dbReference>
<name>A0ABP7UBA4_9BACT</name>
<evidence type="ECO:0000256" key="3">
    <source>
        <dbReference type="ARBA" id="ARBA00022475"/>
    </source>
</evidence>
<evidence type="ECO:0000259" key="8">
    <source>
        <dbReference type="PROSITE" id="PS50928"/>
    </source>
</evidence>
<dbReference type="Gene3D" id="1.10.3720.10">
    <property type="entry name" value="MetI-like"/>
    <property type="match status" value="1"/>
</dbReference>
<keyword evidence="4 7" id="KW-0812">Transmembrane</keyword>
<evidence type="ECO:0000313" key="9">
    <source>
        <dbReference type="EMBL" id="GAA4039459.1"/>
    </source>
</evidence>
<keyword evidence="3" id="KW-1003">Cell membrane</keyword>
<dbReference type="Proteomes" id="UP001501469">
    <property type="component" value="Unassembled WGS sequence"/>
</dbReference>
<accession>A0ABP7UBA4</accession>
<reference evidence="10" key="1">
    <citation type="journal article" date="2019" name="Int. J. Syst. Evol. Microbiol.">
        <title>The Global Catalogue of Microorganisms (GCM) 10K type strain sequencing project: providing services to taxonomists for standard genome sequencing and annotation.</title>
        <authorList>
            <consortium name="The Broad Institute Genomics Platform"/>
            <consortium name="The Broad Institute Genome Sequencing Center for Infectious Disease"/>
            <person name="Wu L."/>
            <person name="Ma J."/>
        </authorList>
    </citation>
    <scope>NUCLEOTIDE SEQUENCE [LARGE SCALE GENOMIC DNA]</scope>
    <source>
        <strain evidence="10">JCM 17225</strain>
    </source>
</reference>
<feature type="transmembrane region" description="Helical" evidence="7">
    <location>
        <begin position="254"/>
        <end position="276"/>
    </location>
</feature>
<keyword evidence="6 7" id="KW-0472">Membrane</keyword>
<dbReference type="EMBL" id="BAABDK010000021">
    <property type="protein sequence ID" value="GAA4039459.1"/>
    <property type="molecule type" value="Genomic_DNA"/>
</dbReference>
<feature type="transmembrane region" description="Helical" evidence="7">
    <location>
        <begin position="296"/>
        <end position="317"/>
    </location>
</feature>
<dbReference type="Pfam" id="PF00528">
    <property type="entry name" value="BPD_transp_1"/>
    <property type="match status" value="1"/>
</dbReference>
<feature type="transmembrane region" description="Helical" evidence="7">
    <location>
        <begin position="81"/>
        <end position="107"/>
    </location>
</feature>
<dbReference type="SUPFAM" id="SSF161098">
    <property type="entry name" value="MetI-like"/>
    <property type="match status" value="1"/>
</dbReference>
<evidence type="ECO:0000313" key="10">
    <source>
        <dbReference type="Proteomes" id="UP001501469"/>
    </source>
</evidence>
<dbReference type="InterPro" id="IPR000515">
    <property type="entry name" value="MetI-like"/>
</dbReference>
<gene>
    <name evidence="9" type="ORF">GCM10022409_26380</name>
</gene>
<evidence type="ECO:0000256" key="2">
    <source>
        <dbReference type="ARBA" id="ARBA00022448"/>
    </source>
</evidence>
<keyword evidence="10" id="KW-1185">Reference proteome</keyword>
<comment type="caution">
    <text evidence="9">The sequence shown here is derived from an EMBL/GenBank/DDBJ whole genome shotgun (WGS) entry which is preliminary data.</text>
</comment>
<feature type="domain" description="ABC transmembrane type-1" evidence="8">
    <location>
        <begin position="111"/>
        <end position="318"/>
    </location>
</feature>
<evidence type="ECO:0000256" key="1">
    <source>
        <dbReference type="ARBA" id="ARBA00004651"/>
    </source>
</evidence>
<comment type="subcellular location">
    <subcellularLocation>
        <location evidence="1 7">Cell membrane</location>
        <topology evidence="1 7">Multi-pass membrane protein</topology>
    </subcellularLocation>
</comment>